<keyword evidence="9" id="KW-1185">Reference proteome</keyword>
<dbReference type="Gene3D" id="1.10.10.10">
    <property type="entry name" value="Winged helix-like DNA-binding domain superfamily/Winged helix DNA-binding domain"/>
    <property type="match status" value="1"/>
</dbReference>
<dbReference type="EMBL" id="JARVWT010000001">
    <property type="protein sequence ID" value="MDH2329382.1"/>
    <property type="molecule type" value="Genomic_DNA"/>
</dbReference>
<dbReference type="PROSITE" id="PS51118">
    <property type="entry name" value="HTH_HXLR"/>
    <property type="match status" value="1"/>
</dbReference>
<protein>
    <submittedName>
        <fullName evidence="6">Helix-turn-helix domain-containing protein</fullName>
    </submittedName>
    <submittedName>
        <fullName evidence="5">Helix-turn-helix transcriptional regulator</fullName>
    </submittedName>
    <submittedName>
        <fullName evidence="7">HxlR family transcriptional regulator</fullName>
    </submittedName>
</protein>
<dbReference type="Proteomes" id="UP000094974">
    <property type="component" value="Unassembled WGS sequence"/>
</dbReference>
<dbReference type="EMBL" id="LYND01000140">
    <property type="protein sequence ID" value="ODA07974.1"/>
    <property type="molecule type" value="Genomic_DNA"/>
</dbReference>
<dbReference type="PANTHER" id="PTHR33204">
    <property type="entry name" value="TRANSCRIPTIONAL REGULATOR, MARR FAMILY"/>
    <property type="match status" value="1"/>
</dbReference>
<dbReference type="Proteomes" id="UP000650605">
    <property type="component" value="Unassembled WGS sequence"/>
</dbReference>
<dbReference type="EMBL" id="JAEHFQ010000003">
    <property type="protein sequence ID" value="MBM0632874.1"/>
    <property type="molecule type" value="Genomic_DNA"/>
</dbReference>
<keyword evidence="3" id="KW-0804">Transcription</keyword>
<reference evidence="8" key="4">
    <citation type="submission" date="2022-11" db="EMBL/GenBank/DDBJ databases">
        <authorList>
            <person name="Vasilchenko N.G."/>
            <person name="Prazdnova E.V."/>
            <person name="Gorovtsov A.V."/>
            <person name="Chistyakov V.A."/>
            <person name="Pak M.L."/>
        </authorList>
    </citation>
    <scope>NUCLEOTIDE SEQUENCE</scope>
    <source>
        <strain evidence="8">R 4.5</strain>
    </source>
</reference>
<dbReference type="RefSeq" id="WP_007430161.1">
    <property type="nucleotide sequence ID" value="NZ_ALJV01000258.1"/>
</dbReference>
<proteinExistence type="predicted"/>
<evidence type="ECO:0000313" key="6">
    <source>
        <dbReference type="EMBL" id="MDH2329382.1"/>
    </source>
</evidence>
<name>A0A074L5D3_PAEPO</name>
<evidence type="ECO:0000313" key="7">
    <source>
        <dbReference type="EMBL" id="ODA07974.1"/>
    </source>
</evidence>
<dbReference type="PANTHER" id="PTHR33204:SF37">
    <property type="entry name" value="HTH-TYPE TRANSCRIPTIONAL REGULATOR YODB"/>
    <property type="match status" value="1"/>
</dbReference>
<organism evidence="5 10">
    <name type="scientific">Paenibacillus polymyxa</name>
    <name type="common">Bacillus polymyxa</name>
    <dbReference type="NCBI Taxonomy" id="1406"/>
    <lineage>
        <taxon>Bacteria</taxon>
        <taxon>Bacillati</taxon>
        <taxon>Bacillota</taxon>
        <taxon>Bacilli</taxon>
        <taxon>Bacillales</taxon>
        <taxon>Paenibacillaceae</taxon>
        <taxon>Paenibacillus</taxon>
    </lineage>
</organism>
<dbReference type="EMBL" id="CP097770">
    <property type="protein sequence ID" value="URJ52246.1"/>
    <property type="molecule type" value="Genomic_DNA"/>
</dbReference>
<reference evidence="6" key="5">
    <citation type="submission" date="2023-04" db="EMBL/GenBank/DDBJ databases">
        <title>Uncovering the Secrets of Slow-Growing Bacteria in Tropical Savanna Soil through Cultivation and Genomic Analysis.</title>
        <authorList>
            <person name="Goncalves O.S."/>
            <person name="Santana M.F."/>
        </authorList>
    </citation>
    <scope>NUCLEOTIDE SEQUENCE</scope>
    <source>
        <strain evidence="6">ANTI</strain>
    </source>
</reference>
<feature type="domain" description="HTH hxlR-type" evidence="4">
    <location>
        <begin position="11"/>
        <end position="106"/>
    </location>
</feature>
<keyword evidence="1" id="KW-0805">Transcription regulation</keyword>
<evidence type="ECO:0000256" key="3">
    <source>
        <dbReference type="ARBA" id="ARBA00023163"/>
    </source>
</evidence>
<evidence type="ECO:0000256" key="1">
    <source>
        <dbReference type="ARBA" id="ARBA00023015"/>
    </source>
</evidence>
<dbReference type="Pfam" id="PF01638">
    <property type="entry name" value="HxlR"/>
    <property type="match status" value="1"/>
</dbReference>
<dbReference type="InterPro" id="IPR002577">
    <property type="entry name" value="HTH_HxlR"/>
</dbReference>
<reference evidence="7" key="2">
    <citation type="submission" date="2016-05" db="EMBL/GenBank/DDBJ databases">
        <authorList>
            <person name="Zheng J."/>
            <person name="Timme R."/>
            <person name="Allard M."/>
            <person name="Strain E."/>
            <person name="Luo Y."/>
            <person name="Brown E."/>
        </authorList>
    </citation>
    <scope>NUCLEOTIDE SEQUENCE</scope>
    <source>
        <strain evidence="7">CFSAN034343</strain>
    </source>
</reference>
<dbReference type="OMA" id="DINNEHC"/>
<dbReference type="eggNOG" id="COG1733">
    <property type="taxonomic scope" value="Bacteria"/>
</dbReference>
<evidence type="ECO:0000313" key="8">
    <source>
        <dbReference type="EMBL" id="URJ52246.1"/>
    </source>
</evidence>
<dbReference type="AlphaFoldDB" id="A0A074L5D3"/>
<sequence>MSDDRQPKLLCGKVEQSFQIISKKWTALIIHTLMEHPKRFSEIHVSIPDLSKRMLNERIKELELSGLILRNVITERPVRTEYSLTRKGKELGDALNGVESWAERWL</sequence>
<dbReference type="GO" id="GO:0003677">
    <property type="term" value="F:DNA binding"/>
    <property type="evidence" value="ECO:0007669"/>
    <property type="project" value="UniProtKB-KW"/>
</dbReference>
<dbReference type="Proteomes" id="UP001055784">
    <property type="component" value="Chromosome"/>
</dbReference>
<accession>A0A074L5D3</accession>
<dbReference type="InterPro" id="IPR036388">
    <property type="entry name" value="WH-like_DNA-bd_sf"/>
</dbReference>
<keyword evidence="2" id="KW-0238">DNA-binding</keyword>
<evidence type="ECO:0000313" key="10">
    <source>
        <dbReference type="Proteomes" id="UP000650605"/>
    </source>
</evidence>
<evidence type="ECO:0000313" key="5">
    <source>
        <dbReference type="EMBL" id="MBM0632874.1"/>
    </source>
</evidence>
<dbReference type="Proteomes" id="UP001229409">
    <property type="component" value="Unassembled WGS sequence"/>
</dbReference>
<dbReference type="InterPro" id="IPR036390">
    <property type="entry name" value="WH_DNA-bd_sf"/>
</dbReference>
<reference evidence="9" key="1">
    <citation type="submission" date="2016-05" db="EMBL/GenBank/DDBJ databases">
        <title>Whole genome shotgun sequencing of cultured foodborne pathogen.</title>
        <authorList>
            <person name="Zheng J."/>
            <person name="Timme R."/>
            <person name="Allard M."/>
            <person name="Strain E."/>
            <person name="Luo Y."/>
            <person name="Brown E."/>
        </authorList>
    </citation>
    <scope>NUCLEOTIDE SEQUENCE [LARGE SCALE GENOMIC DNA]</scope>
    <source>
        <strain evidence="9">CFSAN034343</strain>
    </source>
</reference>
<reference evidence="5" key="3">
    <citation type="submission" date="2020-12" db="EMBL/GenBank/DDBJ databases">
        <title>Paenibacillus polymyxa LMG 27872: a double-edged sword.</title>
        <authorList>
            <person name="Langendries S."/>
            <person name="Garcia Mendez S."/>
            <person name="Beirinckx S."/>
            <person name="Viaene T."/>
            <person name="Baeyen S."/>
            <person name="Goeminne G."/>
            <person name="Willems A."/>
            <person name="Debode J."/>
            <person name="Goormachtig S."/>
        </authorList>
    </citation>
    <scope>NUCLEOTIDE SEQUENCE</scope>
    <source>
        <strain evidence="5">LMG 27872</strain>
    </source>
</reference>
<evidence type="ECO:0000256" key="2">
    <source>
        <dbReference type="ARBA" id="ARBA00023125"/>
    </source>
</evidence>
<dbReference type="SUPFAM" id="SSF46785">
    <property type="entry name" value="Winged helix' DNA-binding domain"/>
    <property type="match status" value="1"/>
</dbReference>
<gene>
    <name evidence="7" type="ORF">A7312_08055</name>
    <name evidence="5" type="ORF">JDW19_07000</name>
    <name evidence="8" type="ORF">MF626_001748</name>
    <name evidence="6" type="ORF">QDS18_00750</name>
</gene>
<evidence type="ECO:0000313" key="9">
    <source>
        <dbReference type="Proteomes" id="UP000094974"/>
    </source>
</evidence>
<evidence type="ECO:0000259" key="4">
    <source>
        <dbReference type="PROSITE" id="PS51118"/>
    </source>
</evidence>